<evidence type="ECO:0000313" key="1">
    <source>
        <dbReference type="EMBL" id="CUH08295.1"/>
    </source>
</evidence>
<dbReference type="SUPFAM" id="SSF48452">
    <property type="entry name" value="TPR-like"/>
    <property type="match status" value="1"/>
</dbReference>
<keyword evidence="2" id="KW-1185">Reference proteome</keyword>
<evidence type="ECO:0000313" key="2">
    <source>
        <dbReference type="Proteomes" id="UP000049455"/>
    </source>
</evidence>
<dbReference type="STRING" id="313367.JSE7799_00053"/>
<organism evidence="1 2">
    <name type="scientific">Jannaschia seosinensis</name>
    <dbReference type="NCBI Taxonomy" id="313367"/>
    <lineage>
        <taxon>Bacteria</taxon>
        <taxon>Pseudomonadati</taxon>
        <taxon>Pseudomonadota</taxon>
        <taxon>Alphaproteobacteria</taxon>
        <taxon>Rhodobacterales</taxon>
        <taxon>Roseobacteraceae</taxon>
        <taxon>Jannaschia</taxon>
    </lineage>
</organism>
<protein>
    <submittedName>
        <fullName evidence="1">Putative PEP-CTERM system TPR-repeat lipoprotein</fullName>
    </submittedName>
</protein>
<dbReference type="Proteomes" id="UP000049455">
    <property type="component" value="Unassembled WGS sequence"/>
</dbReference>
<dbReference type="PROSITE" id="PS51257">
    <property type="entry name" value="PROKAR_LIPOPROTEIN"/>
    <property type="match status" value="1"/>
</dbReference>
<gene>
    <name evidence="1" type="ORF">JSE7799_00053</name>
</gene>
<proteinExistence type="predicted"/>
<sequence length="278" mass="30413">MRHPFFIALLLGGSIFLSACGQPDVSRAVRDAAEAEADSIREIMMTVAEPRDAIAFFSRQIEIEPDEIEHYRGLANSLKRGGRNEEAVLAWRKVVAHDDSGPADMVALADALIRTSEWTAAKVVLNTIPPTHETFSRYRLEAMVADSEQKWDRADSFYETAVGLTTRPAGVLNNWGYSKLTRGDNAAAEQLFVEAITHDSGLYTAKNNLVLARTARGNYALPSVPMTQEERAQLLHTAGVVAIKQGDADLGRSLLEEAIATHPRHFEAATRALESLGG</sequence>
<accession>A0A0M7B5W4</accession>
<dbReference type="InterPro" id="IPR011990">
    <property type="entry name" value="TPR-like_helical_dom_sf"/>
</dbReference>
<dbReference type="OrthoDB" id="7819234at2"/>
<reference evidence="1 2" key="1">
    <citation type="submission" date="2015-09" db="EMBL/GenBank/DDBJ databases">
        <authorList>
            <person name="Jackson K.R."/>
            <person name="Lunt B.L."/>
            <person name="Fisher J.N.B."/>
            <person name="Gardner A.V."/>
            <person name="Bailey M.E."/>
            <person name="Deus L.M."/>
            <person name="Earl A.S."/>
            <person name="Gibby P.D."/>
            <person name="Hartmann K.A."/>
            <person name="Liu J.E."/>
            <person name="Manci A.M."/>
            <person name="Nielsen D.A."/>
            <person name="Solomon M.B."/>
            <person name="Breakwell D.P."/>
            <person name="Burnett S.H."/>
            <person name="Grose J.H."/>
        </authorList>
    </citation>
    <scope>NUCLEOTIDE SEQUENCE [LARGE SCALE GENOMIC DNA]</scope>
    <source>
        <strain evidence="1 2">CECT 7799</strain>
    </source>
</reference>
<dbReference type="RefSeq" id="WP_055661813.1">
    <property type="nucleotide sequence ID" value="NZ_CYPR01000002.1"/>
</dbReference>
<name>A0A0M7B5W4_9RHOB</name>
<dbReference type="AlphaFoldDB" id="A0A0M7B5W4"/>
<keyword evidence="1" id="KW-0449">Lipoprotein</keyword>
<dbReference type="EMBL" id="CYPR01000002">
    <property type="protein sequence ID" value="CUH08295.1"/>
    <property type="molecule type" value="Genomic_DNA"/>
</dbReference>
<dbReference type="Gene3D" id="1.25.40.10">
    <property type="entry name" value="Tetratricopeptide repeat domain"/>
    <property type="match status" value="2"/>
</dbReference>